<comment type="similarity">
    <text evidence="1">Belongs to the LysR transcriptional regulatory family.</text>
</comment>
<evidence type="ECO:0000313" key="5">
    <source>
        <dbReference type="EMBL" id="KGE66266.1"/>
    </source>
</evidence>
<evidence type="ECO:0000256" key="4">
    <source>
        <dbReference type="ARBA" id="ARBA00023163"/>
    </source>
</evidence>
<dbReference type="SUPFAM" id="SSF53850">
    <property type="entry name" value="Periplasmic binding protein-like II"/>
    <property type="match status" value="1"/>
</dbReference>
<evidence type="ECO:0000256" key="3">
    <source>
        <dbReference type="ARBA" id="ARBA00023125"/>
    </source>
</evidence>
<accession>A0A0A1YZN5</accession>
<dbReference type="PANTHER" id="PTHR30118">
    <property type="entry name" value="HTH-TYPE TRANSCRIPTIONAL REGULATOR LEUO-RELATED"/>
    <property type="match status" value="1"/>
</dbReference>
<dbReference type="PANTHER" id="PTHR30118:SF15">
    <property type="entry name" value="TRANSCRIPTIONAL REGULATORY PROTEIN"/>
    <property type="match status" value="1"/>
</dbReference>
<evidence type="ECO:0000256" key="2">
    <source>
        <dbReference type="ARBA" id="ARBA00023015"/>
    </source>
</evidence>
<proteinExistence type="inferred from homology"/>
<keyword evidence="3" id="KW-0238">DNA-binding</keyword>
<keyword evidence="4" id="KW-0804">Transcription</keyword>
<reference evidence="5 6" key="1">
    <citation type="journal article" date="2013" name="Genome Announc.">
        <title>Draft Genome Sequence of Pseudomonas fluorescens LMG 5329, a White Line-Inducing Principle-Producing Bioindicator for the Mushroom Pathogen Pseudomonas tolaasii.</title>
        <authorList>
            <person name="Ghequire M.G."/>
            <person name="Rokni-Zadeh H."/>
            <person name="Zarrineh P."/>
            <person name="De Mot R."/>
        </authorList>
    </citation>
    <scope>NUCLEOTIDE SEQUENCE [LARGE SCALE GENOMIC DNA]</scope>
    <source>
        <strain evidence="5 6">LMG 5329</strain>
    </source>
</reference>
<dbReference type="EMBL" id="ASGY01000145">
    <property type="protein sequence ID" value="KGE66266.1"/>
    <property type="molecule type" value="Genomic_DNA"/>
</dbReference>
<name>A0A0A1YZN5_PSEFL</name>
<organism evidence="5 6">
    <name type="scientific">Pseudomonas fluorescens LMG 5329</name>
    <dbReference type="NCBI Taxonomy" id="1324332"/>
    <lineage>
        <taxon>Bacteria</taxon>
        <taxon>Pseudomonadati</taxon>
        <taxon>Pseudomonadota</taxon>
        <taxon>Gammaproteobacteria</taxon>
        <taxon>Pseudomonadales</taxon>
        <taxon>Pseudomonadaceae</taxon>
        <taxon>Pseudomonas</taxon>
    </lineage>
</organism>
<dbReference type="GO" id="GO:0006355">
    <property type="term" value="P:regulation of DNA-templated transcription"/>
    <property type="evidence" value="ECO:0007669"/>
    <property type="project" value="TreeGrafter"/>
</dbReference>
<evidence type="ECO:0000313" key="6">
    <source>
        <dbReference type="Proteomes" id="UP000030060"/>
    </source>
</evidence>
<dbReference type="Gene3D" id="3.40.190.10">
    <property type="entry name" value="Periplasmic binding protein-like II"/>
    <property type="match status" value="2"/>
</dbReference>
<keyword evidence="2" id="KW-0805">Transcription regulation</keyword>
<dbReference type="InterPro" id="IPR050389">
    <property type="entry name" value="LysR-type_TF"/>
</dbReference>
<gene>
    <name evidence="5" type="ORF">K814_0119645</name>
</gene>
<dbReference type="GO" id="GO:0003677">
    <property type="term" value="F:DNA binding"/>
    <property type="evidence" value="ECO:0007669"/>
    <property type="project" value="UniProtKB-KW"/>
</dbReference>
<comment type="caution">
    <text evidence="5">The sequence shown here is derived from an EMBL/GenBank/DDBJ whole genome shotgun (WGS) entry which is preliminary data.</text>
</comment>
<dbReference type="AlphaFoldDB" id="A0A0A1YZN5"/>
<evidence type="ECO:0008006" key="7">
    <source>
        <dbReference type="Google" id="ProtNLM"/>
    </source>
</evidence>
<protein>
    <recommendedName>
        <fullName evidence="7">LysR substrate-binding domain-containing protein</fullName>
    </recommendedName>
</protein>
<evidence type="ECO:0000256" key="1">
    <source>
        <dbReference type="ARBA" id="ARBA00009437"/>
    </source>
</evidence>
<sequence>MVPQFSALPALLAGSDMVAIVPDYVAKVMARLEGMHIEFAPLDLSTPDLFMAWRGASHNDPRERWLRSYFCRYLGQQLERPAFAA</sequence>
<dbReference type="Proteomes" id="UP000030060">
    <property type="component" value="Unassembled WGS sequence"/>
</dbReference>